<feature type="region of interest" description="Disordered" evidence="1">
    <location>
        <begin position="1"/>
        <end position="23"/>
    </location>
</feature>
<gene>
    <name evidence="2" type="ORF">S03H2_59050</name>
</gene>
<organism evidence="2">
    <name type="scientific">marine sediment metagenome</name>
    <dbReference type="NCBI Taxonomy" id="412755"/>
    <lineage>
        <taxon>unclassified sequences</taxon>
        <taxon>metagenomes</taxon>
        <taxon>ecological metagenomes</taxon>
    </lineage>
</organism>
<name>X1JLZ2_9ZZZZ</name>
<dbReference type="AlphaFoldDB" id="X1JLZ2"/>
<dbReference type="EMBL" id="BARU01037956">
    <property type="protein sequence ID" value="GAH79284.1"/>
    <property type="molecule type" value="Genomic_DNA"/>
</dbReference>
<accession>X1JLZ2</accession>
<dbReference type="SUPFAM" id="SSF46689">
    <property type="entry name" value="Homeodomain-like"/>
    <property type="match status" value="1"/>
</dbReference>
<dbReference type="Gene3D" id="1.10.10.60">
    <property type="entry name" value="Homeodomain-like"/>
    <property type="match status" value="1"/>
</dbReference>
<sequence length="120" mass="14133">MARIRDKEIGMNAKPGRPKIGKNPRKIELQRLYAREGKSIREIAAHLGLHPDTIHYWLKKYDMKTRSMAKRSKLRKYKRSALEEGISEYGIRGYAKQLRVHESTLRHHLKVKKKQDKQSA</sequence>
<protein>
    <recommendedName>
        <fullName evidence="3">Transposase IS30-like HTH domain-containing protein</fullName>
    </recommendedName>
</protein>
<dbReference type="InterPro" id="IPR009057">
    <property type="entry name" value="Homeodomain-like_sf"/>
</dbReference>
<evidence type="ECO:0000313" key="2">
    <source>
        <dbReference type="EMBL" id="GAH79284.1"/>
    </source>
</evidence>
<comment type="caution">
    <text evidence="2">The sequence shown here is derived from an EMBL/GenBank/DDBJ whole genome shotgun (WGS) entry which is preliminary data.</text>
</comment>
<proteinExistence type="predicted"/>
<reference evidence="2" key="1">
    <citation type="journal article" date="2014" name="Front. Microbiol.">
        <title>High frequency of phylogenetically diverse reductive dehalogenase-homologous genes in deep subseafloor sedimentary metagenomes.</title>
        <authorList>
            <person name="Kawai M."/>
            <person name="Futagami T."/>
            <person name="Toyoda A."/>
            <person name="Takaki Y."/>
            <person name="Nishi S."/>
            <person name="Hori S."/>
            <person name="Arai W."/>
            <person name="Tsubouchi T."/>
            <person name="Morono Y."/>
            <person name="Uchiyama I."/>
            <person name="Ito T."/>
            <person name="Fujiyama A."/>
            <person name="Inagaki F."/>
            <person name="Takami H."/>
        </authorList>
    </citation>
    <scope>NUCLEOTIDE SEQUENCE</scope>
    <source>
        <strain evidence="2">Expedition CK06-06</strain>
    </source>
</reference>
<evidence type="ECO:0008006" key="3">
    <source>
        <dbReference type="Google" id="ProtNLM"/>
    </source>
</evidence>
<evidence type="ECO:0000256" key="1">
    <source>
        <dbReference type="SAM" id="MobiDB-lite"/>
    </source>
</evidence>
<dbReference type="Pfam" id="PF13384">
    <property type="entry name" value="HTH_23"/>
    <property type="match status" value="1"/>
</dbReference>